<proteinExistence type="inferred from homology"/>
<sequence>MRPTRKSLQSGRPPTARPTRRCMSREASRKLINKHHQLQKNQRRATAQGDEKTAAAITEEISSLGGLSRYQQASLQGQRNDRGGDTSRVLLEWLPLDSVNKLSHRPRMLEVGCLSTRNACSASGLFDMVHIDLNSQEPGIIQQDFMHRPLPEHASDKFDIISLSLVLNFVPSPEERGQMLLRTLSFLRHCHTPRQARSELPFPSLFLVLPRSCVDNSRYFTDERLWSIMESLGYSLERSKKTQKLAYSLWVKPPDTRVTHHAFPKTEINSGRTRNNFSITLTKVPPT</sequence>
<evidence type="ECO:0000256" key="1">
    <source>
        <dbReference type="ARBA" id="ARBA00022603"/>
    </source>
</evidence>
<feature type="region of interest" description="Disordered" evidence="5">
    <location>
        <begin position="34"/>
        <end position="53"/>
    </location>
</feature>
<dbReference type="OrthoDB" id="5954793at2759"/>
<feature type="region of interest" description="Disordered" evidence="5">
    <location>
        <begin position="1"/>
        <end position="24"/>
    </location>
</feature>
<feature type="compositionally biased region" description="Polar residues" evidence="5">
    <location>
        <begin position="1"/>
        <end position="12"/>
    </location>
</feature>
<accession>A0A1B5L7N2</accession>
<dbReference type="AlphaFoldDB" id="A0A1B5L7N2"/>
<keyword evidence="8" id="KW-1185">Reference proteome</keyword>
<keyword evidence="3 4" id="KW-0949">S-adenosyl-L-methionine</keyword>
<evidence type="ECO:0000256" key="3">
    <source>
        <dbReference type="ARBA" id="ARBA00022691"/>
    </source>
</evidence>
<reference evidence="6" key="1">
    <citation type="journal article" date="2016" name="Genome Announc.">
        <title>Genome Sequence of Ustilaginoidea virens IPU010, a Rice Pathogenic Fungus Causing False Smut.</title>
        <authorList>
            <person name="Kumagai T."/>
            <person name="Ishii T."/>
            <person name="Terai G."/>
            <person name="Umemura M."/>
            <person name="Machida M."/>
            <person name="Asai K."/>
        </authorList>
    </citation>
    <scope>NUCLEOTIDE SEQUENCE [LARGE SCALE GENOMIC DNA]</scope>
    <source>
        <strain evidence="6">IPU010</strain>
    </source>
</reference>
<evidence type="ECO:0000256" key="2">
    <source>
        <dbReference type="ARBA" id="ARBA00022679"/>
    </source>
</evidence>
<organism evidence="6 9">
    <name type="scientific">Ustilaginoidea virens</name>
    <name type="common">Rice false smut fungus</name>
    <name type="synonym">Villosiclava virens</name>
    <dbReference type="NCBI Taxonomy" id="1159556"/>
    <lineage>
        <taxon>Eukaryota</taxon>
        <taxon>Fungi</taxon>
        <taxon>Dikarya</taxon>
        <taxon>Ascomycota</taxon>
        <taxon>Pezizomycotina</taxon>
        <taxon>Sordariomycetes</taxon>
        <taxon>Hypocreomycetidae</taxon>
        <taxon>Hypocreales</taxon>
        <taxon>Clavicipitaceae</taxon>
        <taxon>Ustilaginoidea</taxon>
    </lineage>
</organism>
<evidence type="ECO:0000256" key="4">
    <source>
        <dbReference type="HAMAP-Rule" id="MF_03044"/>
    </source>
</evidence>
<dbReference type="GO" id="GO:0016433">
    <property type="term" value="F:rRNA (adenine) methyltransferase activity"/>
    <property type="evidence" value="ECO:0007669"/>
    <property type="project" value="UniProtKB-UniRule"/>
</dbReference>
<protein>
    <recommendedName>
        <fullName evidence="4">25S rRNA adenine-N(1) methyltransferase</fullName>
        <ecNumber evidence="4">2.1.1.-</ecNumber>
    </recommendedName>
</protein>
<dbReference type="EMBL" id="BBTG02000009">
    <property type="protein sequence ID" value="GAO19683.1"/>
    <property type="molecule type" value="Genomic_DNA"/>
</dbReference>
<keyword evidence="1 4" id="KW-0489">Methyltransferase</keyword>
<reference evidence="9" key="2">
    <citation type="journal article" date="2016" name="Genome Announc.">
        <title>Genome sequence of Ustilaginoidea virens IPU010, a rice pathogenic fungus causing false smut.</title>
        <authorList>
            <person name="Kumagai T."/>
            <person name="Ishii T."/>
            <person name="Terai G."/>
            <person name="Umemura M."/>
            <person name="Machida M."/>
            <person name="Asai K."/>
        </authorList>
    </citation>
    <scope>NUCLEOTIDE SEQUENCE [LARGE SCALE GENOMIC DNA]</scope>
    <source>
        <strain evidence="9">IPU010</strain>
    </source>
</reference>
<dbReference type="Pfam" id="PF11968">
    <property type="entry name" value="Bmt2"/>
    <property type="match status" value="1"/>
</dbReference>
<dbReference type="InterPro" id="IPR029063">
    <property type="entry name" value="SAM-dependent_MTases_sf"/>
</dbReference>
<dbReference type="HAMAP" id="MF_03044">
    <property type="entry name" value="BMT2"/>
    <property type="match status" value="1"/>
</dbReference>
<comment type="function">
    <text evidence="4">S-adenosyl-L-methionine-dependent methyltransferase that specifically methylates the N(1) position of an adenine present in helix 65 in 25S rRNA.</text>
</comment>
<evidence type="ECO:0000313" key="7">
    <source>
        <dbReference type="EMBL" id="QUC22078.1"/>
    </source>
</evidence>
<evidence type="ECO:0000313" key="8">
    <source>
        <dbReference type="Proteomes" id="UP000027002"/>
    </source>
</evidence>
<dbReference type="RefSeq" id="XP_042999751.1">
    <property type="nucleotide sequence ID" value="XM_043143816.1"/>
</dbReference>
<dbReference type="GeneID" id="66067096"/>
<evidence type="ECO:0000313" key="6">
    <source>
        <dbReference type="EMBL" id="GAO19683.1"/>
    </source>
</evidence>
<name>A0A1B5L7N2_USTVR</name>
<evidence type="ECO:0000313" key="9">
    <source>
        <dbReference type="Proteomes" id="UP000054053"/>
    </source>
</evidence>
<dbReference type="PANTHER" id="PTHR21008:SF1">
    <property type="entry name" value="25S RRNA (ADENINE(2142)-N(1))-METHYLTRANSFERASE"/>
    <property type="match status" value="1"/>
</dbReference>
<feature type="compositionally biased region" description="Basic residues" evidence="5">
    <location>
        <begin position="34"/>
        <end position="43"/>
    </location>
</feature>
<dbReference type="PANTHER" id="PTHR21008">
    <property type="entry name" value="S-ADENOSYLMETHIONINE SENSOR UPSTREAM OF MTORC1-RELATED"/>
    <property type="match status" value="1"/>
</dbReference>
<comment type="subcellular location">
    <subcellularLocation>
        <location evidence="4">Nucleus</location>
        <location evidence="4">Nucleolus</location>
    </subcellularLocation>
</comment>
<evidence type="ECO:0000256" key="5">
    <source>
        <dbReference type="SAM" id="MobiDB-lite"/>
    </source>
</evidence>
<dbReference type="Proteomes" id="UP000054053">
    <property type="component" value="Unassembled WGS sequence"/>
</dbReference>
<dbReference type="EMBL" id="CP072757">
    <property type="protein sequence ID" value="QUC22078.1"/>
    <property type="molecule type" value="Genomic_DNA"/>
</dbReference>
<keyword evidence="4" id="KW-0539">Nucleus</keyword>
<keyword evidence="2 4" id="KW-0808">Transferase</keyword>
<dbReference type="SUPFAM" id="SSF53335">
    <property type="entry name" value="S-adenosyl-L-methionine-dependent methyltransferases"/>
    <property type="match status" value="1"/>
</dbReference>
<dbReference type="InterPro" id="IPR021867">
    <property type="entry name" value="Bmt2/SAMTOR"/>
</dbReference>
<dbReference type="GO" id="GO:0005730">
    <property type="term" value="C:nucleolus"/>
    <property type="evidence" value="ECO:0007669"/>
    <property type="project" value="UniProtKB-SubCell"/>
</dbReference>
<gene>
    <name evidence="7" type="ORF">UV8b_06319</name>
    <name evidence="6" type="ORF">UVI_02022570</name>
</gene>
<dbReference type="Proteomes" id="UP000027002">
    <property type="component" value="Chromosome 5"/>
</dbReference>
<feature type="binding site" evidence="4">
    <location>
        <position position="132"/>
    </location>
    <ligand>
        <name>S-adenosyl-L-methionine</name>
        <dbReference type="ChEBI" id="CHEBI:59789"/>
    </ligand>
</feature>
<reference evidence="7" key="3">
    <citation type="submission" date="2020-03" db="EMBL/GenBank/DDBJ databases">
        <title>A mixture of massive structural variations and highly conserved coding sequences in Ustilaginoidea virens genome.</title>
        <authorList>
            <person name="Zhang K."/>
            <person name="Zhao Z."/>
            <person name="Zhang Z."/>
            <person name="Li Y."/>
            <person name="Hsiang T."/>
            <person name="Sun W."/>
        </authorList>
    </citation>
    <scope>NUCLEOTIDE SEQUENCE</scope>
    <source>
        <strain evidence="7">UV-8b</strain>
    </source>
</reference>
<comment type="similarity">
    <text evidence="4">Belongs to the BMT2 family.</text>
</comment>
<dbReference type="EC" id="2.1.1.-" evidence="4"/>
<dbReference type="KEGG" id="uvi:66067096"/>
<feature type="binding site" evidence="4">
    <location>
        <position position="112"/>
    </location>
    <ligand>
        <name>S-adenosyl-L-methionine</name>
        <dbReference type="ChEBI" id="CHEBI:59789"/>
    </ligand>
</feature>